<keyword evidence="3 6" id="KW-0812">Transmembrane</keyword>
<feature type="transmembrane region" description="Helical" evidence="6">
    <location>
        <begin position="21"/>
        <end position="43"/>
    </location>
</feature>
<gene>
    <name evidence="7" type="ORF">AA314_07645</name>
</gene>
<dbReference type="SUPFAM" id="SSF54523">
    <property type="entry name" value="Pili subunits"/>
    <property type="match status" value="1"/>
</dbReference>
<dbReference type="PROSITE" id="PS00409">
    <property type="entry name" value="PROKAR_NTER_METHYL"/>
    <property type="match status" value="1"/>
</dbReference>
<dbReference type="AlphaFoldDB" id="A0AAC8QEK0"/>
<comment type="subcellular location">
    <subcellularLocation>
        <location evidence="1">Membrane</location>
        <topology evidence="1">Single-pass membrane protein</topology>
    </subcellularLocation>
</comment>
<dbReference type="Pfam" id="PF07963">
    <property type="entry name" value="N_methyl"/>
    <property type="match status" value="1"/>
</dbReference>
<dbReference type="InterPro" id="IPR028188">
    <property type="entry name" value="Pilin_PilA"/>
</dbReference>
<keyword evidence="5 6" id="KW-0472">Membrane</keyword>
<dbReference type="GO" id="GO:0016020">
    <property type="term" value="C:membrane"/>
    <property type="evidence" value="ECO:0007669"/>
    <property type="project" value="UniProtKB-SubCell"/>
</dbReference>
<evidence type="ECO:0000313" key="7">
    <source>
        <dbReference type="EMBL" id="AKJ06019.1"/>
    </source>
</evidence>
<protein>
    <submittedName>
        <fullName evidence="7">Type IV pilin PilA</fullName>
    </submittedName>
</protein>
<dbReference type="InterPro" id="IPR045584">
    <property type="entry name" value="Pilin-like"/>
</dbReference>
<dbReference type="PANTHER" id="PTHR30093:SF44">
    <property type="entry name" value="TYPE II SECRETION SYSTEM CORE PROTEIN G"/>
    <property type="match status" value="1"/>
</dbReference>
<dbReference type="KEGG" id="age:AA314_07645"/>
<evidence type="ECO:0000256" key="3">
    <source>
        <dbReference type="ARBA" id="ARBA00022692"/>
    </source>
</evidence>
<sequence length="224" mass="24452">MRSRFFSGSFMRRPPFPPQRRGFSLIELMIVVAIIGILAAVAIPNFLKFQARAKQAEAKSNLRTWFTTQRSYLQEKGAYAEAHGTIGFSPERGNRYAYYFAPTRECEERKADGSIIKPESANCITVDEGKFKVSTPTPEPMPVSFSWSTGAGEAPKSPGLSGPCPGCNIDAFAVGNLDNEPGGTDTWYIATQDAKLSTPPCGNSEVFIVAGVPFNTYNDVDCDL</sequence>
<proteinExistence type="predicted"/>
<name>A0AAC8QEK0_9BACT</name>
<keyword evidence="2" id="KW-0488">Methylation</keyword>
<evidence type="ECO:0000256" key="1">
    <source>
        <dbReference type="ARBA" id="ARBA00004167"/>
    </source>
</evidence>
<dbReference type="NCBIfam" id="TIGR02532">
    <property type="entry name" value="IV_pilin_GFxxxE"/>
    <property type="match status" value="1"/>
</dbReference>
<evidence type="ECO:0000256" key="6">
    <source>
        <dbReference type="SAM" id="Phobius"/>
    </source>
</evidence>
<evidence type="ECO:0000256" key="2">
    <source>
        <dbReference type="ARBA" id="ARBA00022481"/>
    </source>
</evidence>
<dbReference type="Gene3D" id="3.30.700.10">
    <property type="entry name" value="Glycoprotein, Type 4 Pilin"/>
    <property type="match status" value="1"/>
</dbReference>
<reference evidence="7 8" key="1">
    <citation type="submission" date="2015-05" db="EMBL/GenBank/DDBJ databases">
        <title>Genome assembly of Archangium gephyra DSM 2261.</title>
        <authorList>
            <person name="Sharma G."/>
            <person name="Subramanian S."/>
        </authorList>
    </citation>
    <scope>NUCLEOTIDE SEQUENCE [LARGE SCALE GENOMIC DNA]</scope>
    <source>
        <strain evidence="7 8">DSM 2261</strain>
    </source>
</reference>
<dbReference type="InterPro" id="IPR012902">
    <property type="entry name" value="N_methyl_site"/>
</dbReference>
<organism evidence="7 8">
    <name type="scientific">Archangium gephyra</name>
    <dbReference type="NCBI Taxonomy" id="48"/>
    <lineage>
        <taxon>Bacteria</taxon>
        <taxon>Pseudomonadati</taxon>
        <taxon>Myxococcota</taxon>
        <taxon>Myxococcia</taxon>
        <taxon>Myxococcales</taxon>
        <taxon>Cystobacterineae</taxon>
        <taxon>Archangiaceae</taxon>
        <taxon>Archangium</taxon>
    </lineage>
</organism>
<evidence type="ECO:0000256" key="5">
    <source>
        <dbReference type="ARBA" id="ARBA00023136"/>
    </source>
</evidence>
<dbReference type="EMBL" id="CP011509">
    <property type="protein sequence ID" value="AKJ06019.1"/>
    <property type="molecule type" value="Genomic_DNA"/>
</dbReference>
<dbReference type="Pfam" id="PF14245">
    <property type="entry name" value="Pilin_PilA"/>
    <property type="match status" value="1"/>
</dbReference>
<keyword evidence="4 6" id="KW-1133">Transmembrane helix</keyword>
<accession>A0AAC8QEK0</accession>
<dbReference type="Proteomes" id="UP000035579">
    <property type="component" value="Chromosome"/>
</dbReference>
<evidence type="ECO:0000256" key="4">
    <source>
        <dbReference type="ARBA" id="ARBA00022989"/>
    </source>
</evidence>
<dbReference type="PANTHER" id="PTHR30093">
    <property type="entry name" value="GENERAL SECRETION PATHWAY PROTEIN G"/>
    <property type="match status" value="1"/>
</dbReference>
<evidence type="ECO:0000313" key="8">
    <source>
        <dbReference type="Proteomes" id="UP000035579"/>
    </source>
</evidence>